<name>A0A427B513_ENSVE</name>
<proteinExistence type="predicted"/>
<protein>
    <submittedName>
        <fullName evidence="1">Uncharacterized protein</fullName>
    </submittedName>
</protein>
<sequence>MGDSISDLWFDIDIEEAAAKRSVEEQKQKTAIGALQTDLDLVYVTRERALTTVSVGSEDGNKAFERGGSGDAQIASPDQLRYSSQAKEDLLAGDGVLHPLSGHSLYTSRDQLHKNIRLQPAF</sequence>
<accession>A0A427B513</accession>
<comment type="caution">
    <text evidence="1">The sequence shown here is derived from an EMBL/GenBank/DDBJ whole genome shotgun (WGS) entry which is preliminary data.</text>
</comment>
<evidence type="ECO:0000313" key="1">
    <source>
        <dbReference type="EMBL" id="RRT83569.1"/>
    </source>
</evidence>
<reference evidence="1 2" key="1">
    <citation type="journal article" date="2014" name="Agronomy (Basel)">
        <title>A Draft Genome Sequence for Ensete ventricosum, the Drought-Tolerant Tree Against Hunger.</title>
        <authorList>
            <person name="Harrison J."/>
            <person name="Moore K.A."/>
            <person name="Paszkiewicz K."/>
            <person name="Jones T."/>
            <person name="Grant M."/>
            <person name="Ambacheew D."/>
            <person name="Muzemil S."/>
            <person name="Studholme D.J."/>
        </authorList>
    </citation>
    <scope>NUCLEOTIDE SEQUENCE [LARGE SCALE GENOMIC DNA]</scope>
</reference>
<dbReference type="AlphaFoldDB" id="A0A427B513"/>
<gene>
    <name evidence="1" type="ORF">B296_00017361</name>
</gene>
<organism evidence="1 2">
    <name type="scientific">Ensete ventricosum</name>
    <name type="common">Abyssinian banana</name>
    <name type="synonym">Musa ensete</name>
    <dbReference type="NCBI Taxonomy" id="4639"/>
    <lineage>
        <taxon>Eukaryota</taxon>
        <taxon>Viridiplantae</taxon>
        <taxon>Streptophyta</taxon>
        <taxon>Embryophyta</taxon>
        <taxon>Tracheophyta</taxon>
        <taxon>Spermatophyta</taxon>
        <taxon>Magnoliopsida</taxon>
        <taxon>Liliopsida</taxon>
        <taxon>Zingiberales</taxon>
        <taxon>Musaceae</taxon>
        <taxon>Ensete</taxon>
    </lineage>
</organism>
<dbReference type="EMBL" id="AMZH03000471">
    <property type="protein sequence ID" value="RRT83569.1"/>
    <property type="molecule type" value="Genomic_DNA"/>
</dbReference>
<dbReference type="Proteomes" id="UP000287651">
    <property type="component" value="Unassembled WGS sequence"/>
</dbReference>
<evidence type="ECO:0000313" key="2">
    <source>
        <dbReference type="Proteomes" id="UP000287651"/>
    </source>
</evidence>